<protein>
    <submittedName>
        <fullName evidence="2">Uncharacterized protein</fullName>
    </submittedName>
</protein>
<feature type="region of interest" description="Disordered" evidence="1">
    <location>
        <begin position="52"/>
        <end position="89"/>
    </location>
</feature>
<reference evidence="2 3" key="1">
    <citation type="journal article" date="2020" name="Int. J. Syst. Evol. Microbiol.">
        <title>Reclassification of Streptomyces castelarensis and Streptomyces sporoclivatus as later heterotypic synonyms of Streptomyces antimycoticus.</title>
        <authorList>
            <person name="Komaki H."/>
            <person name="Tamura T."/>
        </authorList>
    </citation>
    <scope>NUCLEOTIDE SEQUENCE [LARGE SCALE GENOMIC DNA]</scope>
    <source>
        <strain evidence="2 3">NBRC 12839</strain>
    </source>
</reference>
<name>A0A4D4K5C2_9ACTN</name>
<accession>A0A4D4K5C2</accession>
<comment type="caution">
    <text evidence="2">The sequence shown here is derived from an EMBL/GenBank/DDBJ whole genome shotgun (WGS) entry which is preliminary data.</text>
</comment>
<evidence type="ECO:0000313" key="3">
    <source>
        <dbReference type="Proteomes" id="UP000299290"/>
    </source>
</evidence>
<proteinExistence type="predicted"/>
<dbReference type="AlphaFoldDB" id="A0A4D4K5C2"/>
<dbReference type="Proteomes" id="UP000299290">
    <property type="component" value="Unassembled WGS sequence"/>
</dbReference>
<evidence type="ECO:0000313" key="2">
    <source>
        <dbReference type="EMBL" id="GDY41113.1"/>
    </source>
</evidence>
<feature type="compositionally biased region" description="Basic and acidic residues" evidence="1">
    <location>
        <begin position="72"/>
        <end position="81"/>
    </location>
</feature>
<sequence length="89" mass="9705">MLGHGGTVEGTRTRGGVTEDDRAVLVAVNEISPNPEGSQAVIDTVDRIFQAVPHRDHRTKAHRTKAHRRKASQTEKHRSETQTKGGSPS</sequence>
<feature type="compositionally biased region" description="Basic residues" evidence="1">
    <location>
        <begin position="55"/>
        <end position="71"/>
    </location>
</feature>
<organism evidence="2 3">
    <name type="scientific">Streptomyces antimycoticus</name>
    <dbReference type="NCBI Taxonomy" id="68175"/>
    <lineage>
        <taxon>Bacteria</taxon>
        <taxon>Bacillati</taxon>
        <taxon>Actinomycetota</taxon>
        <taxon>Actinomycetes</taxon>
        <taxon>Kitasatosporales</taxon>
        <taxon>Streptomycetaceae</taxon>
        <taxon>Streptomyces</taxon>
        <taxon>Streptomyces violaceusniger group</taxon>
    </lineage>
</organism>
<evidence type="ECO:0000256" key="1">
    <source>
        <dbReference type="SAM" id="MobiDB-lite"/>
    </source>
</evidence>
<gene>
    <name evidence="2" type="ORF">SANT12839_019950</name>
</gene>
<dbReference type="EMBL" id="BJHV01000001">
    <property type="protein sequence ID" value="GDY41113.1"/>
    <property type="molecule type" value="Genomic_DNA"/>
</dbReference>
<keyword evidence="3" id="KW-1185">Reference proteome</keyword>